<evidence type="ECO:0000256" key="3">
    <source>
        <dbReference type="ARBA" id="ARBA00004647"/>
    </source>
</evidence>
<dbReference type="InterPro" id="IPR026099">
    <property type="entry name" value="Odf2-rel"/>
</dbReference>
<evidence type="ECO:0000313" key="21">
    <source>
        <dbReference type="RefSeq" id="XP_013983344.1"/>
    </source>
</evidence>
<evidence type="ECO:0000256" key="9">
    <source>
        <dbReference type="ARBA" id="ARBA00022846"/>
    </source>
</evidence>
<protein>
    <recommendedName>
        <fullName evidence="15">Outer dense fiber protein 2</fullName>
    </recommendedName>
    <alternativeName>
        <fullName evidence="16">Cenexin</fullName>
    </alternativeName>
    <alternativeName>
        <fullName evidence="17">Outer dense fiber of sperm tails protein 2</fullName>
    </alternativeName>
</protein>
<dbReference type="STRING" id="8030.ENSSSAP00000081703"/>
<evidence type="ECO:0000256" key="1">
    <source>
        <dbReference type="ARBA" id="ARBA00004114"/>
    </source>
</evidence>
<comment type="similarity">
    <text evidence="4">Belongs to the ODF2 family.</text>
</comment>
<evidence type="ECO:0000256" key="15">
    <source>
        <dbReference type="ARBA" id="ARBA00040458"/>
    </source>
</evidence>
<keyword evidence="5" id="KW-0217">Developmental protein</keyword>
<dbReference type="GeneID" id="106562833"/>
<proteinExistence type="inferred from homology"/>
<dbReference type="GO" id="GO:0005813">
    <property type="term" value="C:centrosome"/>
    <property type="evidence" value="ECO:0007669"/>
    <property type="project" value="TreeGrafter"/>
</dbReference>
<dbReference type="Bgee" id="ENSSSAG00000067576">
    <property type="expression patterns" value="Expressed in testis and 22 other cell types or tissues"/>
</dbReference>
<reference evidence="21" key="1">
    <citation type="submission" date="2025-08" db="UniProtKB">
        <authorList>
            <consortium name="RefSeq"/>
        </authorList>
    </citation>
    <scope>IDENTIFICATION</scope>
</reference>
<dbReference type="AlphaFoldDB" id="A0A1S3KYG9"/>
<evidence type="ECO:0000256" key="6">
    <source>
        <dbReference type="ARBA" id="ARBA00022490"/>
    </source>
</evidence>
<dbReference type="GO" id="GO:0007283">
    <property type="term" value="P:spermatogenesis"/>
    <property type="evidence" value="ECO:0007669"/>
    <property type="project" value="UniProtKB-KW"/>
</dbReference>
<evidence type="ECO:0000256" key="7">
    <source>
        <dbReference type="ARBA" id="ARBA00022701"/>
    </source>
</evidence>
<evidence type="ECO:0000256" key="18">
    <source>
        <dbReference type="SAM" id="Coils"/>
    </source>
</evidence>
<feature type="compositionally biased region" description="Basic residues" evidence="19">
    <location>
        <begin position="414"/>
        <end position="423"/>
    </location>
</feature>
<keyword evidence="11 18" id="KW-0175">Coiled coil</keyword>
<keyword evidence="12" id="KW-0969">Cilium</keyword>
<dbReference type="GO" id="GO:1902017">
    <property type="term" value="P:regulation of cilium assembly"/>
    <property type="evidence" value="ECO:0007669"/>
    <property type="project" value="TreeGrafter"/>
</dbReference>
<keyword evidence="6" id="KW-0963">Cytoplasm</keyword>
<evidence type="ECO:0000256" key="11">
    <source>
        <dbReference type="ARBA" id="ARBA00023054"/>
    </source>
</evidence>
<evidence type="ECO:0000313" key="20">
    <source>
        <dbReference type="Proteomes" id="UP001652741"/>
    </source>
</evidence>
<evidence type="ECO:0000256" key="14">
    <source>
        <dbReference type="ARBA" id="ARBA00023273"/>
    </source>
</evidence>
<keyword evidence="8" id="KW-0221">Differentiation</keyword>
<evidence type="ECO:0000256" key="12">
    <source>
        <dbReference type="ARBA" id="ARBA00023069"/>
    </source>
</evidence>
<evidence type="ECO:0000256" key="5">
    <source>
        <dbReference type="ARBA" id="ARBA00022473"/>
    </source>
</evidence>
<evidence type="ECO:0000256" key="10">
    <source>
        <dbReference type="ARBA" id="ARBA00022871"/>
    </source>
</evidence>
<keyword evidence="9" id="KW-0282">Flagellum</keyword>
<dbReference type="Proteomes" id="UP001652741">
    <property type="component" value="Chromosome ssa11"/>
</dbReference>
<dbReference type="PaxDb" id="8030-ENSSSAP00000081703"/>
<name>A0A1S3KYG9_SALSA</name>
<evidence type="ECO:0000256" key="4">
    <source>
        <dbReference type="ARBA" id="ARBA00009316"/>
    </source>
</evidence>
<evidence type="ECO:0000256" key="13">
    <source>
        <dbReference type="ARBA" id="ARBA00023212"/>
    </source>
</evidence>
<dbReference type="RefSeq" id="XP_013983344.1">
    <property type="nucleotide sequence ID" value="XM_014127869.2"/>
</dbReference>
<keyword evidence="10" id="KW-0744">Spermatogenesis</keyword>
<feature type="coiled-coil region" evidence="18">
    <location>
        <begin position="546"/>
        <end position="781"/>
    </location>
</feature>
<dbReference type="GO" id="GO:0005814">
    <property type="term" value="C:centriole"/>
    <property type="evidence" value="ECO:0007669"/>
    <property type="project" value="UniProtKB-SubCell"/>
</dbReference>
<dbReference type="GO" id="GO:0005874">
    <property type="term" value="C:microtubule"/>
    <property type="evidence" value="ECO:0007669"/>
    <property type="project" value="UniProtKB-KW"/>
</dbReference>
<evidence type="ECO:0000256" key="8">
    <source>
        <dbReference type="ARBA" id="ARBA00022782"/>
    </source>
</evidence>
<keyword evidence="20" id="KW-1185">Reference proteome</keyword>
<accession>A0A1S3KYG9</accession>
<evidence type="ECO:0000256" key="17">
    <source>
        <dbReference type="ARBA" id="ARBA00043200"/>
    </source>
</evidence>
<dbReference type="GO" id="GO:0031514">
    <property type="term" value="C:motile cilium"/>
    <property type="evidence" value="ECO:0007669"/>
    <property type="project" value="UniProtKB-SubCell"/>
</dbReference>
<evidence type="ECO:0000256" key="16">
    <source>
        <dbReference type="ARBA" id="ARBA00041830"/>
    </source>
</evidence>
<feature type="region of interest" description="Disordered" evidence="19">
    <location>
        <begin position="1"/>
        <end position="52"/>
    </location>
</feature>
<dbReference type="KEGG" id="sasa:106562833"/>
<sequence length="833" mass="95758">MKKAMRTRSISPPLHVHVNETTPVHVHVKKSRSPSRTPQGKTKGDGGNLRPTAKVKTRVPWIPPGKASMRDASYKWEGPSHRLEITPLPEPETSNSPLRLADLSSEEEEVLHGRINQYERKIDSLMTEVSSLKSEVELRRKEQLLERQSEKLSASQRVIEEQEEELAEVSKELEVTERENSRLRHSMEKMLEETDCTSRVERSMESMQLEKDTLLRKLMEAEMDGMAAARQVSALRETVTKMRSSSASRMSGSESSFLARQKELLLQKLETFESTNLTLRHLLREQHGREMESMRISEQKDVLLKRLTNTEAENSHLVLKLQEKEREVNQLTTLMDTEKENAKTTGELSKVLESTRAHLQSQLRSKEADNNRLAVQIKNLERAANQQQGEMDHLLEQLRGLKLQAESDKEALKRATRAQKHRAERSEDTAGQLRAQLLDMENQMVEALSAAENWRGRHAQEMKDKTQLDMEVSVLNSRVSDLTEQLHGTEDKARAEREGLLDRLHSLTTEGTHAKLENQSLKAMLSAVEEKLTLSQSEVQHVKASVKQYESLVDSYKTQVVKTRAEADEYCARLGQAEREVREVREQLESEVEVVRRELLGRLTELEPLPEALRRSEVLLEEAQDREHAQERRSTELSTVLADLRMKVEQQGSQVELLRQKKSALLEENKQLQHRVENLERKLEEATCQNRDLVGVIAKREETIHGNQLRLEEKSHECTHLTRQLEEALDDARRQVSQTRERAITKERSTQSKVVDLETQLSRTTTELTTLRRSKEEAERRYQSRLQDVKDRLEQSDSTNRSLQNYVQFLKASYANVFGDSALTSTLRAPSPI</sequence>
<keyword evidence="7" id="KW-0493">Microtubule</keyword>
<gene>
    <name evidence="21" type="primary">LOC106562833</name>
</gene>
<dbReference type="PANTHER" id="PTHR23162:SF8">
    <property type="entry name" value="OUTER DENSE FIBER PROTEIN 2"/>
    <property type="match status" value="1"/>
</dbReference>
<organism evidence="20 21">
    <name type="scientific">Salmo salar</name>
    <name type="common">Atlantic salmon</name>
    <dbReference type="NCBI Taxonomy" id="8030"/>
    <lineage>
        <taxon>Eukaryota</taxon>
        <taxon>Metazoa</taxon>
        <taxon>Chordata</taxon>
        <taxon>Craniata</taxon>
        <taxon>Vertebrata</taxon>
        <taxon>Euteleostomi</taxon>
        <taxon>Actinopterygii</taxon>
        <taxon>Neopterygii</taxon>
        <taxon>Teleostei</taxon>
        <taxon>Protacanthopterygii</taxon>
        <taxon>Salmoniformes</taxon>
        <taxon>Salmonidae</taxon>
        <taxon>Salmoninae</taxon>
        <taxon>Salmo</taxon>
    </lineage>
</organism>
<evidence type="ECO:0000256" key="19">
    <source>
        <dbReference type="SAM" id="MobiDB-lite"/>
    </source>
</evidence>
<evidence type="ECO:0000256" key="2">
    <source>
        <dbReference type="ARBA" id="ARBA00004230"/>
    </source>
</evidence>
<dbReference type="PANTHER" id="PTHR23162">
    <property type="entry name" value="OUTER DENSE FIBER OF SPERM TAILS 2"/>
    <property type="match status" value="1"/>
</dbReference>
<keyword evidence="14" id="KW-0966">Cell projection</keyword>
<feature type="region of interest" description="Disordered" evidence="19">
    <location>
        <begin position="409"/>
        <end position="431"/>
    </location>
</feature>
<feature type="coiled-coil region" evidence="18">
    <location>
        <begin position="115"/>
        <end position="224"/>
    </location>
</feature>
<comment type="subcellular location">
    <subcellularLocation>
        <location evidence="2">Cell projection</location>
        <location evidence="2">Cilium</location>
        <location evidence="2">Flagellum</location>
    </subcellularLocation>
    <subcellularLocation>
        <location evidence="1">Cytoplasm</location>
        <location evidence="1">Cytoskeleton</location>
        <location evidence="1">Microtubule organizing center</location>
        <location evidence="1">Centrosome</location>
        <location evidence="1">Centriole</location>
    </subcellularLocation>
    <subcellularLocation>
        <location evidence="3">Cytoplasm</location>
        <location evidence="3">Cytoskeleton</location>
        <location evidence="3">Spindle pole</location>
    </subcellularLocation>
</comment>
<dbReference type="OrthoDB" id="413404at2759"/>
<dbReference type="GO" id="GO:0030154">
    <property type="term" value="P:cell differentiation"/>
    <property type="evidence" value="ECO:0007669"/>
    <property type="project" value="UniProtKB-KW"/>
</dbReference>
<keyword evidence="13" id="KW-0206">Cytoskeleton</keyword>
<dbReference type="GO" id="GO:0000922">
    <property type="term" value="C:spindle pole"/>
    <property type="evidence" value="ECO:0007669"/>
    <property type="project" value="UniProtKB-SubCell"/>
</dbReference>